<feature type="compositionally biased region" description="Basic residues" evidence="21">
    <location>
        <begin position="367"/>
        <end position="377"/>
    </location>
</feature>
<evidence type="ECO:0000256" key="8">
    <source>
        <dbReference type="ARBA" id="ARBA00022741"/>
    </source>
</evidence>
<feature type="compositionally biased region" description="Basic and acidic residues" evidence="21">
    <location>
        <begin position="91"/>
        <end position="100"/>
    </location>
</feature>
<reference evidence="23" key="1">
    <citation type="journal article" date="2023" name="DNA Res.">
        <title>Chromosome-level genome assembly of Phrynocephalus forsythii using third-generation DNA sequencing and Hi-C analysis.</title>
        <authorList>
            <person name="Qi Y."/>
            <person name="Zhao W."/>
            <person name="Zhao Y."/>
            <person name="Niu C."/>
            <person name="Cao S."/>
            <person name="Zhang Y."/>
        </authorList>
    </citation>
    <scope>NUCLEOTIDE SEQUENCE</scope>
    <source>
        <tissue evidence="23">Muscle</tissue>
    </source>
</reference>
<feature type="compositionally biased region" description="Basic and acidic residues" evidence="21">
    <location>
        <begin position="411"/>
        <end position="423"/>
    </location>
</feature>
<keyword evidence="6" id="KW-0153">Cholesterol metabolism</keyword>
<dbReference type="AlphaFoldDB" id="A0A9Q1ARU1"/>
<feature type="compositionally biased region" description="Basic and acidic residues" evidence="21">
    <location>
        <begin position="378"/>
        <end position="395"/>
    </location>
</feature>
<evidence type="ECO:0000256" key="15">
    <source>
        <dbReference type="ARBA" id="ARBA00023166"/>
    </source>
</evidence>
<evidence type="ECO:0000313" key="23">
    <source>
        <dbReference type="EMBL" id="KAJ7307327.1"/>
    </source>
</evidence>
<dbReference type="GO" id="GO:0019287">
    <property type="term" value="P:isopentenyl diphosphate biosynthetic process, mevalonate pathway"/>
    <property type="evidence" value="ECO:0007669"/>
    <property type="project" value="TreeGrafter"/>
</dbReference>
<feature type="region of interest" description="Disordered" evidence="21">
    <location>
        <begin position="554"/>
        <end position="589"/>
    </location>
</feature>
<dbReference type="FunFam" id="3.40.50.300:FF:001026">
    <property type="entry name" value="Phosphomevalonate kinase"/>
    <property type="match status" value="1"/>
</dbReference>
<dbReference type="OrthoDB" id="2401875at2759"/>
<comment type="subcellular location">
    <subcellularLocation>
        <location evidence="1">Cytoplasm</location>
        <location evidence="1">Cytosol</location>
    </subcellularLocation>
</comment>
<keyword evidence="11" id="KW-0067">ATP-binding</keyword>
<comment type="catalytic activity">
    <reaction evidence="18">
        <text>(R)-5-phosphomevalonate + ATP = (R)-5-diphosphomevalonate + ADP</text>
        <dbReference type="Rhea" id="RHEA:16341"/>
        <dbReference type="ChEBI" id="CHEBI:30616"/>
        <dbReference type="ChEBI" id="CHEBI:57557"/>
        <dbReference type="ChEBI" id="CHEBI:58146"/>
        <dbReference type="ChEBI" id="CHEBI:456216"/>
        <dbReference type="EC" id="2.7.4.2"/>
    </reaction>
    <physiologicalReaction direction="left-to-right" evidence="18">
        <dbReference type="Rhea" id="RHEA:16342"/>
    </physiologicalReaction>
    <physiologicalReaction direction="right-to-left" evidence="18">
        <dbReference type="Rhea" id="RHEA:16343"/>
    </physiologicalReaction>
</comment>
<keyword evidence="15" id="KW-1207">Sterol metabolism</keyword>
<feature type="compositionally biased region" description="Basic and acidic residues" evidence="21">
    <location>
        <begin position="270"/>
        <end position="279"/>
    </location>
</feature>
<feature type="region of interest" description="Disordered" evidence="21">
    <location>
        <begin position="314"/>
        <end position="423"/>
    </location>
</feature>
<dbReference type="SUPFAM" id="SSF52540">
    <property type="entry name" value="P-loop containing nucleoside triphosphate hydrolases"/>
    <property type="match status" value="1"/>
</dbReference>
<keyword evidence="7" id="KW-0808">Transferase</keyword>
<evidence type="ECO:0000256" key="14">
    <source>
        <dbReference type="ARBA" id="ARBA00023098"/>
    </source>
</evidence>
<comment type="function">
    <text evidence="19">Catalyzes the reversible ATP-dependent phosphorylation of mevalonate 5-phosphate to produce mevalonate diphosphate and ADP, a key step in the mevalonic acid mediated biosynthesis of isopentenyl diphosphate and other polyisoprenoid metabolites.</text>
</comment>
<evidence type="ECO:0000256" key="21">
    <source>
        <dbReference type="SAM" id="MobiDB-lite"/>
    </source>
</evidence>
<dbReference type="InterPro" id="IPR005919">
    <property type="entry name" value="Pmev_kin_anim"/>
</dbReference>
<dbReference type="EC" id="2.7.4.2" evidence="3"/>
<evidence type="ECO:0000256" key="12">
    <source>
        <dbReference type="ARBA" id="ARBA00022955"/>
    </source>
</evidence>
<dbReference type="Pfam" id="PF04275">
    <property type="entry name" value="P-mevalo_kinase"/>
    <property type="match status" value="1"/>
</dbReference>
<feature type="transmembrane region" description="Helical" evidence="22">
    <location>
        <begin position="108"/>
        <end position="128"/>
    </location>
</feature>
<evidence type="ECO:0000256" key="1">
    <source>
        <dbReference type="ARBA" id="ARBA00004514"/>
    </source>
</evidence>
<keyword evidence="22" id="KW-1133">Transmembrane helix</keyword>
<evidence type="ECO:0000256" key="4">
    <source>
        <dbReference type="ARBA" id="ARBA00022490"/>
    </source>
</evidence>
<evidence type="ECO:0000313" key="24">
    <source>
        <dbReference type="Proteomes" id="UP001142489"/>
    </source>
</evidence>
<dbReference type="GO" id="GO:0006695">
    <property type="term" value="P:cholesterol biosynthetic process"/>
    <property type="evidence" value="ECO:0007669"/>
    <property type="project" value="UniProtKB-KW"/>
</dbReference>
<feature type="compositionally biased region" description="Basic and acidic residues" evidence="21">
    <location>
        <begin position="1"/>
        <end position="11"/>
    </location>
</feature>
<dbReference type="GO" id="GO:0005829">
    <property type="term" value="C:cytosol"/>
    <property type="evidence" value="ECO:0007669"/>
    <property type="project" value="UniProtKB-SubCell"/>
</dbReference>
<evidence type="ECO:0000256" key="2">
    <source>
        <dbReference type="ARBA" id="ARBA00005017"/>
    </source>
</evidence>
<dbReference type="Proteomes" id="UP001142489">
    <property type="component" value="Unassembled WGS sequence"/>
</dbReference>
<keyword evidence="5" id="KW-0444">Lipid biosynthesis</keyword>
<feature type="compositionally biased region" description="Basic and acidic residues" evidence="21">
    <location>
        <begin position="579"/>
        <end position="588"/>
    </location>
</feature>
<dbReference type="EMBL" id="JAPFRF010000019">
    <property type="protein sequence ID" value="KAJ7307327.1"/>
    <property type="molecule type" value="Genomic_DNA"/>
</dbReference>
<feature type="region of interest" description="Disordered" evidence="21">
    <location>
        <begin position="138"/>
        <end position="176"/>
    </location>
</feature>
<keyword evidence="24" id="KW-1185">Reference proteome</keyword>
<evidence type="ECO:0000256" key="9">
    <source>
        <dbReference type="ARBA" id="ARBA00022777"/>
    </source>
</evidence>
<dbReference type="PANTHER" id="PTHR13101">
    <property type="entry name" value="PHOSPHOMEVALONATE KINASE"/>
    <property type="match status" value="1"/>
</dbReference>
<evidence type="ECO:0000256" key="10">
    <source>
        <dbReference type="ARBA" id="ARBA00022778"/>
    </source>
</evidence>
<dbReference type="NCBIfam" id="TIGR01223">
    <property type="entry name" value="Pmev_kin_anim"/>
    <property type="match status" value="1"/>
</dbReference>
<organism evidence="23 24">
    <name type="scientific">Phrynocephalus forsythii</name>
    <dbReference type="NCBI Taxonomy" id="171643"/>
    <lineage>
        <taxon>Eukaryota</taxon>
        <taxon>Metazoa</taxon>
        <taxon>Chordata</taxon>
        <taxon>Craniata</taxon>
        <taxon>Vertebrata</taxon>
        <taxon>Euteleostomi</taxon>
        <taxon>Lepidosauria</taxon>
        <taxon>Squamata</taxon>
        <taxon>Bifurcata</taxon>
        <taxon>Unidentata</taxon>
        <taxon>Episquamata</taxon>
        <taxon>Toxicofera</taxon>
        <taxon>Iguania</taxon>
        <taxon>Acrodonta</taxon>
        <taxon>Agamidae</taxon>
        <taxon>Agaminae</taxon>
        <taxon>Phrynocephalus</taxon>
    </lineage>
</organism>
<evidence type="ECO:0000256" key="5">
    <source>
        <dbReference type="ARBA" id="ARBA00022516"/>
    </source>
</evidence>
<protein>
    <recommendedName>
        <fullName evidence="17">Phosphomevalonate kinase</fullName>
        <ecNumber evidence="3">2.7.4.2</ecNumber>
    </recommendedName>
</protein>
<evidence type="ECO:0000256" key="18">
    <source>
        <dbReference type="ARBA" id="ARBA00051752"/>
    </source>
</evidence>
<feature type="compositionally biased region" description="Low complexity" evidence="21">
    <location>
        <begin position="33"/>
        <end position="48"/>
    </location>
</feature>
<accession>A0A9Q1ARU1</accession>
<comment type="caution">
    <text evidence="23">The sequence shown here is derived from an EMBL/GenBank/DDBJ whole genome shotgun (WGS) entry which is preliminary data.</text>
</comment>
<keyword evidence="14" id="KW-0443">Lipid metabolism</keyword>
<evidence type="ECO:0000256" key="16">
    <source>
        <dbReference type="ARBA" id="ARBA00023221"/>
    </source>
</evidence>
<keyword evidence="12" id="KW-0752">Steroid biosynthesis</keyword>
<name>A0A9Q1ARU1_9SAUR</name>
<dbReference type="PANTHER" id="PTHR13101:SF1">
    <property type="entry name" value="PHOSPHOMEVALONATE KINASE"/>
    <property type="match status" value="1"/>
</dbReference>
<keyword evidence="22" id="KW-0472">Membrane</keyword>
<evidence type="ECO:0000256" key="6">
    <source>
        <dbReference type="ARBA" id="ARBA00022548"/>
    </source>
</evidence>
<keyword evidence="10" id="KW-0152">Cholesterol biosynthesis</keyword>
<keyword evidence="16" id="KW-0753">Steroid metabolism</keyword>
<feature type="compositionally biased region" description="Basic and acidic residues" evidence="21">
    <location>
        <begin position="287"/>
        <end position="300"/>
    </location>
</feature>
<keyword evidence="9" id="KW-0418">Kinase</keyword>
<dbReference type="GO" id="GO:0005524">
    <property type="term" value="F:ATP binding"/>
    <property type="evidence" value="ECO:0007669"/>
    <property type="project" value="UniProtKB-KW"/>
</dbReference>
<dbReference type="InterPro" id="IPR027417">
    <property type="entry name" value="P-loop_NTPase"/>
</dbReference>
<feature type="compositionally biased region" description="Gly residues" evidence="21">
    <location>
        <begin position="567"/>
        <end position="577"/>
    </location>
</feature>
<keyword evidence="13" id="KW-0756">Sterol biosynthesis</keyword>
<proteinExistence type="predicted"/>
<evidence type="ECO:0000256" key="7">
    <source>
        <dbReference type="ARBA" id="ARBA00022679"/>
    </source>
</evidence>
<evidence type="ECO:0000256" key="11">
    <source>
        <dbReference type="ARBA" id="ARBA00022840"/>
    </source>
</evidence>
<keyword evidence="4" id="KW-0963">Cytoplasm</keyword>
<evidence type="ECO:0000256" key="19">
    <source>
        <dbReference type="ARBA" id="ARBA00057619"/>
    </source>
</evidence>
<comment type="pathway">
    <text evidence="2">Isoprenoid biosynthesis; isopentenyl diphosphate biosynthesis via mevalonate pathway; isopentenyl diphosphate from (R)-mevalonate: step 2/3.</text>
</comment>
<dbReference type="Gene3D" id="3.40.50.300">
    <property type="entry name" value="P-loop containing nucleotide triphosphate hydrolases"/>
    <property type="match status" value="1"/>
</dbReference>
<dbReference type="GO" id="GO:0004631">
    <property type="term" value="F:phosphomevalonate kinase activity"/>
    <property type="evidence" value="ECO:0007669"/>
    <property type="project" value="UniProtKB-EC"/>
</dbReference>
<keyword evidence="8" id="KW-0547">Nucleotide-binding</keyword>
<keyword evidence="22" id="KW-0812">Transmembrane</keyword>
<evidence type="ECO:0000256" key="20">
    <source>
        <dbReference type="SAM" id="Coils"/>
    </source>
</evidence>
<feature type="coiled-coil region" evidence="20">
    <location>
        <begin position="519"/>
        <end position="546"/>
    </location>
</feature>
<evidence type="ECO:0000256" key="22">
    <source>
        <dbReference type="SAM" id="Phobius"/>
    </source>
</evidence>
<evidence type="ECO:0000256" key="13">
    <source>
        <dbReference type="ARBA" id="ARBA00023011"/>
    </source>
</evidence>
<evidence type="ECO:0000256" key="3">
    <source>
        <dbReference type="ARBA" id="ARBA00012958"/>
    </source>
</evidence>
<evidence type="ECO:0000256" key="17">
    <source>
        <dbReference type="ARBA" id="ARBA00034549"/>
    </source>
</evidence>
<feature type="compositionally biased region" description="Basic and acidic residues" evidence="21">
    <location>
        <begin position="60"/>
        <end position="74"/>
    </location>
</feature>
<feature type="region of interest" description="Disordered" evidence="21">
    <location>
        <begin position="270"/>
        <end position="300"/>
    </location>
</feature>
<feature type="region of interest" description="Disordered" evidence="21">
    <location>
        <begin position="1"/>
        <end position="100"/>
    </location>
</feature>
<sequence>MADNSDTRESENNSWVIAGSEALPVEDLGLGTAEEPPAAEAPSEESSPGPIGDEPTAASSREDFGVREQDVEGLRRRKGQDVAPTGLGGPRNRDEGAHGGEDGDQTKWLFGLLALLGLGVLVVLGIVLDTDDVPVDISPPWPNSDADEPHPATDGSQHEPVSPPPELPASTGPQRAKEDLRLPTEAARTPQSLEAMGVLLDKLAKENQDIRLMQAELQAQKEELQGLLRKTEGEALAFTSQQQALAAENTRLTEALQREKASLVAAQAELRRVLDKSPGDGRPGAEPPRDGRRPPPGETEAEIRRLRALLASVGQDVARASRKIPPGEGAEGLRAELSGVGRRLAREMEGEEAGGPEPLWRDGTTRRKEKTWRKRPGHPGEDHPGRRERPKDHPSAHKMPSDAQPARKHPVAKDGKTGKDWEHPRGVWKVKKPTEPSALWERLATHRYRAPHGCTGVAACAQQEGLLPVQKAVFLPLVQSYLAELGWEEYDRPLAEAVGGFFRSDGAFAHDRLSFVDFLDKVEDALEELARSLGRSREEADDFEEVILRQVGAAPETRKRNRPGAPIGAGGSVGTGSPGRDHRAKEGGGDSAVVAMAKTAPRLVLLFSGKRKSGKDFVAEEIQSRLGPDVCAILRLSGPLKEQYAKEHGLDFQRLLDASDYKETYRKDMILWGEERRRTDPGFFCRIVVEGVTQPVWLVSDTRRLSDVEWFRDVYGDAVQLVRVVATEETRKRRDWVFIAGIDNAESECGLDHGVTFDWVVTNDDGGLPLGMAEPLSHE</sequence>
<gene>
    <name evidence="23" type="ORF">JRQ81_009336</name>
</gene>
<keyword evidence="20" id="KW-0175">Coiled coil</keyword>